<evidence type="ECO:0000313" key="2">
    <source>
        <dbReference type="EMBL" id="XDJ47340.1"/>
    </source>
</evidence>
<reference evidence="3" key="1">
    <citation type="submission" date="2024-05" db="EMBL/GenBank/DDBJ databases">
        <authorList>
            <person name="Luo Y.-C."/>
            <person name="Nicholds J."/>
            <person name="Mortimer T."/>
            <person name="Maboni G."/>
        </authorList>
    </citation>
    <scope>NUCLEOTIDE SEQUENCE</scope>
    <source>
        <strain evidence="3">141555</strain>
        <strain evidence="2">151836</strain>
    </source>
</reference>
<feature type="domain" description="BioF2-like acetyltransferase" evidence="1">
    <location>
        <begin position="189"/>
        <end position="316"/>
    </location>
</feature>
<dbReference type="NCBIfam" id="TIGR04421">
    <property type="entry name" value="FemAB_IMCC1989"/>
    <property type="match status" value="1"/>
</dbReference>
<name>A0AB39FS64_9BURK</name>
<evidence type="ECO:0000259" key="1">
    <source>
        <dbReference type="Pfam" id="PF13480"/>
    </source>
</evidence>
<dbReference type="InterPro" id="IPR038740">
    <property type="entry name" value="BioF2-like_GNAT_dom"/>
</dbReference>
<dbReference type="Gene3D" id="3.40.630.30">
    <property type="match status" value="1"/>
</dbReference>
<protein>
    <submittedName>
        <fullName evidence="3">FemAB family protein</fullName>
    </submittedName>
</protein>
<gene>
    <name evidence="2" type="ORF">ABRZ04_13755</name>
    <name evidence="3" type="ORF">ABRZ07_05655</name>
</gene>
<dbReference type="InterPro" id="IPR030952">
    <property type="entry name" value="FemAB"/>
</dbReference>
<dbReference type="AlphaFoldDB" id="A0AB39FS64"/>
<dbReference type="EMBL" id="CP158267">
    <property type="protein sequence ID" value="XDJ80988.1"/>
    <property type="molecule type" value="Genomic_DNA"/>
</dbReference>
<accession>A0AB39FS64</accession>
<dbReference type="InterPro" id="IPR016181">
    <property type="entry name" value="Acyl_CoA_acyltransferase"/>
</dbReference>
<dbReference type="Pfam" id="PF13480">
    <property type="entry name" value="Acetyltransf_6"/>
    <property type="match status" value="1"/>
</dbReference>
<sequence length="354" mass="40805">MKMLESLAVVYDWLVGRLHEENLQVVFRRMNAQQYEDAFECVEYRMVDYDPLMLDYQIAYMQSAGWVAEDLSIVLLHNGRAAGICPLIILQRGQETLLSSSVTDVFPPLFATGVEDSVRKRLTKGWLSSIRHLAVRWCIPVWHGQEGFRNQEGLSHWHHLLMMSHARLAITHDWYVDLSRDLAVIKAGFRTSYKSLINKADRLWRVRVIRDFGDREAWDEFHALHASVAGKETRAQATWELQWDAIVRGRGFLICLSDATGRMVGGGYFHFTTDEAIYAVGAYDRDLFDKPLGHAVQHHAIRELKSKGVRWYRIGRQCYENDVPAPTDKECAISNFKSGFATHLFPVYRTFNHA</sequence>
<dbReference type="RefSeq" id="WP_368639832.1">
    <property type="nucleotide sequence ID" value="NZ_CP158254.1"/>
</dbReference>
<dbReference type="SUPFAM" id="SSF55729">
    <property type="entry name" value="Acyl-CoA N-acyltransferases (Nat)"/>
    <property type="match status" value="1"/>
</dbReference>
<evidence type="ECO:0000313" key="3">
    <source>
        <dbReference type="EMBL" id="XDJ80988.1"/>
    </source>
</evidence>
<organism evidence="3">
    <name type="scientific">Castellaniella ginsengisoli</name>
    <dbReference type="NCBI Taxonomy" id="546114"/>
    <lineage>
        <taxon>Bacteria</taxon>
        <taxon>Pseudomonadati</taxon>
        <taxon>Pseudomonadota</taxon>
        <taxon>Betaproteobacteria</taxon>
        <taxon>Burkholderiales</taxon>
        <taxon>Alcaligenaceae</taxon>
        <taxon>Castellaniella</taxon>
    </lineage>
</organism>
<dbReference type="EMBL" id="CP158254">
    <property type="protein sequence ID" value="XDJ47340.1"/>
    <property type="molecule type" value="Genomic_DNA"/>
</dbReference>
<proteinExistence type="predicted"/>